<proteinExistence type="predicted"/>
<protein>
    <recommendedName>
        <fullName evidence="9">BTB/POZ domain-containing protein 8</fullName>
    </recommendedName>
</protein>
<dbReference type="CDD" id="cd18490">
    <property type="entry name" value="BACK_BTBD8"/>
    <property type="match status" value="1"/>
</dbReference>
<dbReference type="SMART" id="SM00225">
    <property type="entry name" value="BTB"/>
    <property type="match status" value="2"/>
</dbReference>
<evidence type="ECO:0000313" key="13">
    <source>
        <dbReference type="Proteomes" id="UP000694562"/>
    </source>
</evidence>
<comment type="subunit">
    <text evidence="8">Interacts (via N-terminus) with adapter protein complex AP-2 subunits alpha (AP2A1) and beta (AP2B1).</text>
</comment>
<dbReference type="Pfam" id="PF26017">
    <property type="entry name" value="BACK_BTBD8"/>
    <property type="match status" value="1"/>
</dbReference>
<dbReference type="Gene3D" id="3.30.710.10">
    <property type="entry name" value="Potassium Channel Kv1.1, Chain A"/>
    <property type="match status" value="2"/>
</dbReference>
<dbReference type="Pfam" id="PF15363">
    <property type="entry name" value="BTBD8_C"/>
    <property type="match status" value="1"/>
</dbReference>
<dbReference type="GO" id="GO:0030136">
    <property type="term" value="C:clathrin-coated vesicle"/>
    <property type="evidence" value="ECO:0007669"/>
    <property type="project" value="UniProtKB-SubCell"/>
</dbReference>
<keyword evidence="13" id="KW-1185">Reference proteome</keyword>
<dbReference type="Proteomes" id="UP000694562">
    <property type="component" value="Unplaced"/>
</dbReference>
<dbReference type="Pfam" id="PF00651">
    <property type="entry name" value="BTB"/>
    <property type="match status" value="2"/>
</dbReference>
<dbReference type="InterPro" id="IPR000210">
    <property type="entry name" value="BTB/POZ_dom"/>
</dbReference>
<dbReference type="SUPFAM" id="SSF54695">
    <property type="entry name" value="POZ domain"/>
    <property type="match status" value="2"/>
</dbReference>
<reference evidence="12" key="1">
    <citation type="submission" date="2025-08" db="UniProtKB">
        <authorList>
            <consortium name="Ensembl"/>
        </authorList>
    </citation>
    <scope>IDENTIFICATION</scope>
</reference>
<feature type="domain" description="BTB" evidence="11">
    <location>
        <begin position="187"/>
        <end position="254"/>
    </location>
</feature>
<keyword evidence="2" id="KW-0677">Repeat</keyword>
<evidence type="ECO:0000256" key="1">
    <source>
        <dbReference type="ARBA" id="ARBA00004132"/>
    </source>
</evidence>
<comment type="function">
    <text evidence="7">Involved in clathrin-mediated endocytosis at the synapse. Plays a role in neuronal development and in synaptic vesicle recycling in mature neurons, a process required for normal synaptic transmission.</text>
</comment>
<dbReference type="CDD" id="cd18286">
    <property type="entry name" value="BTB2_POZ_BTBD8"/>
    <property type="match status" value="1"/>
</dbReference>
<feature type="compositionally biased region" description="Polar residues" evidence="10">
    <location>
        <begin position="647"/>
        <end position="657"/>
    </location>
</feature>
<evidence type="ECO:0000256" key="10">
    <source>
        <dbReference type="SAM" id="MobiDB-lite"/>
    </source>
</evidence>
<feature type="compositionally biased region" description="Polar residues" evidence="10">
    <location>
        <begin position="1012"/>
        <end position="1022"/>
    </location>
</feature>
<evidence type="ECO:0000256" key="6">
    <source>
        <dbReference type="ARBA" id="ARBA00034106"/>
    </source>
</evidence>
<dbReference type="PROSITE" id="PS50097">
    <property type="entry name" value="BTB"/>
    <property type="match status" value="2"/>
</dbReference>
<feature type="domain" description="BTB" evidence="11">
    <location>
        <begin position="46"/>
        <end position="110"/>
    </location>
</feature>
<organism evidence="12 13">
    <name type="scientific">Falco tinnunculus</name>
    <name type="common">Common kestrel</name>
    <dbReference type="NCBI Taxonomy" id="100819"/>
    <lineage>
        <taxon>Eukaryota</taxon>
        <taxon>Metazoa</taxon>
        <taxon>Chordata</taxon>
        <taxon>Craniata</taxon>
        <taxon>Vertebrata</taxon>
        <taxon>Euteleostomi</taxon>
        <taxon>Archelosauria</taxon>
        <taxon>Archosauria</taxon>
        <taxon>Dinosauria</taxon>
        <taxon>Saurischia</taxon>
        <taxon>Theropoda</taxon>
        <taxon>Coelurosauria</taxon>
        <taxon>Aves</taxon>
        <taxon>Neognathae</taxon>
        <taxon>Neoaves</taxon>
        <taxon>Telluraves</taxon>
        <taxon>Australaves</taxon>
        <taxon>Falconiformes</taxon>
        <taxon>Falconidae</taxon>
        <taxon>Falco</taxon>
    </lineage>
</organism>
<feature type="compositionally biased region" description="Polar residues" evidence="10">
    <location>
        <begin position="573"/>
        <end position="585"/>
    </location>
</feature>
<evidence type="ECO:0000256" key="5">
    <source>
        <dbReference type="ARBA" id="ARBA00023329"/>
    </source>
</evidence>
<keyword evidence="5" id="KW-0968">Cytoplasmic vesicle</keyword>
<dbReference type="GO" id="GO:0098793">
    <property type="term" value="C:presynapse"/>
    <property type="evidence" value="ECO:0007669"/>
    <property type="project" value="UniProtKB-SubCell"/>
</dbReference>
<feature type="region of interest" description="Disordered" evidence="10">
    <location>
        <begin position="764"/>
        <end position="856"/>
    </location>
</feature>
<keyword evidence="3" id="KW-0770">Synapse</keyword>
<accession>A0A8C4VAP9</accession>
<feature type="compositionally biased region" description="Basic and acidic residues" evidence="10">
    <location>
        <begin position="799"/>
        <end position="811"/>
    </location>
</feature>
<feature type="region of interest" description="Disordered" evidence="10">
    <location>
        <begin position="1427"/>
        <end position="1471"/>
    </location>
</feature>
<feature type="compositionally biased region" description="Polar residues" evidence="10">
    <location>
        <begin position="1433"/>
        <end position="1469"/>
    </location>
</feature>
<dbReference type="InterPro" id="IPR043225">
    <property type="entry name" value="BACK_BTBD8"/>
</dbReference>
<feature type="region of interest" description="Disordered" evidence="10">
    <location>
        <begin position="1286"/>
        <end position="1305"/>
    </location>
</feature>
<dbReference type="PANTHER" id="PTHR22427">
    <property type="entry name" value="GH15728P"/>
    <property type="match status" value="1"/>
</dbReference>
<dbReference type="FunFam" id="3.30.710.10:FF:000129">
    <property type="entry name" value="BTB/POZ domain-containing protein 8"/>
    <property type="match status" value="1"/>
</dbReference>
<feature type="compositionally biased region" description="Low complexity" evidence="10">
    <location>
        <begin position="876"/>
        <end position="885"/>
    </location>
</feature>
<comment type="subcellular location">
    <subcellularLocation>
        <location evidence="1">Cytoplasmic vesicle</location>
        <location evidence="1">Clathrin-coated vesicle</location>
    </subcellularLocation>
    <subcellularLocation>
        <location evidence="6">Presynapse</location>
    </subcellularLocation>
</comment>
<dbReference type="InterPro" id="IPR011333">
    <property type="entry name" value="SKP1/BTB/POZ_sf"/>
</dbReference>
<feature type="region of interest" description="Disordered" evidence="10">
    <location>
        <begin position="1166"/>
        <end position="1242"/>
    </location>
</feature>
<feature type="region of interest" description="Disordered" evidence="10">
    <location>
        <begin position="875"/>
        <end position="914"/>
    </location>
</feature>
<evidence type="ECO:0000259" key="11">
    <source>
        <dbReference type="PROSITE" id="PS50097"/>
    </source>
</evidence>
<evidence type="ECO:0000256" key="3">
    <source>
        <dbReference type="ARBA" id="ARBA00023018"/>
    </source>
</evidence>
<name>A0A8C4VAP9_FALTI</name>
<evidence type="ECO:0000313" key="12">
    <source>
        <dbReference type="Ensembl" id="ENSFTIP00000023576.1"/>
    </source>
</evidence>
<evidence type="ECO:0000256" key="9">
    <source>
        <dbReference type="ARBA" id="ARBA00070114"/>
    </source>
</evidence>
<reference evidence="12" key="2">
    <citation type="submission" date="2025-09" db="UniProtKB">
        <authorList>
            <consortium name="Ensembl"/>
        </authorList>
    </citation>
    <scope>IDENTIFICATION</scope>
</reference>
<dbReference type="InterPro" id="IPR027907">
    <property type="entry name" value="BTBD8_C"/>
</dbReference>
<evidence type="ECO:0000256" key="7">
    <source>
        <dbReference type="ARBA" id="ARBA00058836"/>
    </source>
</evidence>
<feature type="compositionally biased region" description="Basic and acidic residues" evidence="10">
    <location>
        <begin position="1173"/>
        <end position="1196"/>
    </location>
</feature>
<feature type="region of interest" description="Disordered" evidence="10">
    <location>
        <begin position="954"/>
        <end position="1119"/>
    </location>
</feature>
<evidence type="ECO:0000256" key="4">
    <source>
        <dbReference type="ARBA" id="ARBA00023273"/>
    </source>
</evidence>
<feature type="compositionally biased region" description="Basic and acidic residues" evidence="10">
    <location>
        <begin position="547"/>
        <end position="566"/>
    </location>
</feature>
<dbReference type="Ensembl" id="ENSFTIT00000024574.1">
    <property type="protein sequence ID" value="ENSFTIP00000023576.1"/>
    <property type="gene ID" value="ENSFTIG00000015164.1"/>
</dbReference>
<feature type="compositionally biased region" description="Polar residues" evidence="10">
    <location>
        <begin position="1197"/>
        <end position="1216"/>
    </location>
</feature>
<keyword evidence="4" id="KW-0966">Cell projection</keyword>
<feature type="compositionally biased region" description="Basic and acidic residues" evidence="10">
    <location>
        <begin position="587"/>
        <end position="612"/>
    </location>
</feature>
<feature type="compositionally biased region" description="Low complexity" evidence="10">
    <location>
        <begin position="1083"/>
        <end position="1092"/>
    </location>
</feature>
<feature type="compositionally biased region" description="Basic and acidic residues" evidence="10">
    <location>
        <begin position="954"/>
        <end position="971"/>
    </location>
</feature>
<sequence length="1631" mass="179534">MARCGGGSAAPKGPGPAAVERQRLQEALAEQLRQDLGRLLAEGTRSDVTIRVGDAALRAHRAVLLARAPRLFAGLCGGPPRQVLLLDGVGPAEFRRFLRLVYSSDKNLKEAEELLERAKTCMNILKTLIMSDCSFKILSCLCAVDNPVYTGQTENSYFSPSAGNSKLEAASVLGEDLMMLYKKCCCPDINICIEGKDFQAHRAILCARSSYFAAMLSGSWAESSQEHITLQGISQVEMSIILHFIYGGILDFPDKVDVGRILGIADMYGLDGLKEVAIYIFEKRLLQFFPKGMSPVPGKQQPVLECMAIAHSLGVEKLYAACMKWVGKHFAKCLSERSFANLPTELQNNCLVMLINSLNHKNAALILMESDRLINSLPQVKWTETAVALASRLQEECVTFIVANFLHIVQSEGFSILLQAQAMSSKPDLLELIFNAIEKSINNENSCFLLVAVDTLLDSTNVKEMGFTCKIQALRDKLWVFLVQSFYAVRHTEGWKLMRPDHQQKIQAAAFDKGDDRRLGKKPVFSSSQLNKSLTESVNIRNTSWTEHSKKDSWGDSSTNHDKMKSDGLGASGHTSSTNRNTVNKASKHEDAKGKDGKKIVSKITKDSKPGEKAASPKARAVIKTKIENNGNVKAESMLTKQDIEKTSSASGQKNSGSGKGLKNHEGKIAGARPKVLTVTSSTQIKTKPLKKTTGKESPSLVTVAATSSKSANSNIDIQTTSEHLFFYCLLGSQGESPNSLKSGMSPKHNEEKNVLQHLAETTLSEKHPSAKKKSVKQSQTPVAKATAKITPKTLPPSKHAEIVNSKDPKPKTAGHSVIKSQSSAQKHSRSESPVVQKNVHTSEHRSSGQKLEQNTADAVAGQLRGNNECYSAEQSESLKSVMESSSEDKLLASCQPNKQKLPDPSENVEYKIQSESSPLITEEAISKLHVSLQNETEARQICGDQTGIKQMEDREKDDDNTAEFHCHAESSSDGYSDFSKDTNQKATTSGELAEHSKAAKLCTEQSDKLNSETGLNYSGNALPTDLDDVSECSTEQITEKCSPSYTEPTDPTEMSENHDNAEIPFVDHWSTGALDPKESPESDTGSATTSSDDIKPRSEDYDAGGSQDDEGSNERGISKCSTMLCHDFLGRSSSDTSTPEELKIYDSSLRIEVKMKKEGSDLFRVNSTSDDEIPRKRPEIWSHQESARTNIRESKSSTFGNAQFTQEADQVSSSADETEDDRSEAENVVENFPPSDVPTQQFQGIDNLAFEDATENDTASQEFSKTKNFKRSVLLSVDECEELGSDDRVETHTSRQHSVDSLTPSEVFDNVSQEHHGKTVYSRYSLETEDGFLDGKQHKDRDNRLDKSESPLLHLHSTEIPGKENQGASVTGQNCPEKVYSAASLCPGENQKVNMKNEVASEFHQCNKYLDNDAKSQERPCHLDLHQRETSSDVQKSSSAKPVEASKNQILTQEDQVRDSQPATTECANTDLLPGDIDDYDTMAQTCMYEHRPSKTLSPIYEMDVGEAIEQRMDSETAVLDVDFEDQQFAEQDWTLLRQLLSEQDSNIGFKNSVPEDLNLAQCLINQTLFLARDGSNPQGTSQVDTFSRWTELMSPLDDSSASITVASFSSEDCSSPQGEWTILELETHH</sequence>
<feature type="compositionally biased region" description="Polar residues" evidence="10">
    <location>
        <begin position="819"/>
        <end position="840"/>
    </location>
</feature>
<evidence type="ECO:0000256" key="2">
    <source>
        <dbReference type="ARBA" id="ARBA00022737"/>
    </source>
</evidence>
<feature type="compositionally biased region" description="Polar residues" evidence="10">
    <location>
        <begin position="1032"/>
        <end position="1055"/>
    </location>
</feature>
<feature type="region of interest" description="Disordered" evidence="10">
    <location>
        <begin position="545"/>
        <end position="669"/>
    </location>
</feature>
<evidence type="ECO:0000256" key="8">
    <source>
        <dbReference type="ARBA" id="ARBA00063994"/>
    </source>
</evidence>
<dbReference type="PANTHER" id="PTHR22427:SF2">
    <property type="entry name" value="BTB_POZ DOMAIN-CONTAINING PROTEIN 8"/>
    <property type="match status" value="1"/>
</dbReference>